<evidence type="ECO:0000256" key="2">
    <source>
        <dbReference type="ARBA" id="ARBA00010992"/>
    </source>
</evidence>
<dbReference type="InterPro" id="IPR003663">
    <property type="entry name" value="Sugar/inositol_transpt"/>
</dbReference>
<comment type="subcellular location">
    <subcellularLocation>
        <location evidence="1">Membrane</location>
        <topology evidence="1">Multi-pass membrane protein</topology>
    </subcellularLocation>
</comment>
<dbReference type="PROSITE" id="PS00216">
    <property type="entry name" value="SUGAR_TRANSPORT_1"/>
    <property type="match status" value="1"/>
</dbReference>
<feature type="transmembrane region" description="Helical" evidence="9">
    <location>
        <begin position="426"/>
        <end position="446"/>
    </location>
</feature>
<dbReference type="NCBIfam" id="TIGR00879">
    <property type="entry name" value="SP"/>
    <property type="match status" value="1"/>
</dbReference>
<protein>
    <submittedName>
        <fullName evidence="11">General substrate transporter</fullName>
    </submittedName>
</protein>
<dbReference type="InterPro" id="IPR036259">
    <property type="entry name" value="MFS_trans_sf"/>
</dbReference>
<feature type="transmembrane region" description="Helical" evidence="9">
    <location>
        <begin position="173"/>
        <end position="194"/>
    </location>
</feature>
<comment type="caution">
    <text evidence="11">The sequence shown here is derived from an EMBL/GenBank/DDBJ whole genome shotgun (WGS) entry which is preliminary data.</text>
</comment>
<evidence type="ECO:0000259" key="10">
    <source>
        <dbReference type="PROSITE" id="PS50850"/>
    </source>
</evidence>
<feature type="transmembrane region" description="Helical" evidence="9">
    <location>
        <begin position="359"/>
        <end position="383"/>
    </location>
</feature>
<evidence type="ECO:0000313" key="11">
    <source>
        <dbReference type="EMBL" id="KAF2099916.1"/>
    </source>
</evidence>
<evidence type="ECO:0000256" key="5">
    <source>
        <dbReference type="ARBA" id="ARBA00022989"/>
    </source>
</evidence>
<dbReference type="PRINTS" id="PR00171">
    <property type="entry name" value="SUGRTRNSPORT"/>
</dbReference>
<name>A0A9P4IKP0_9PEZI</name>
<gene>
    <name evidence="11" type="ORF">NA57DRAFT_37807</name>
</gene>
<dbReference type="PROSITE" id="PS50850">
    <property type="entry name" value="MFS"/>
    <property type="match status" value="1"/>
</dbReference>
<dbReference type="InterPro" id="IPR050360">
    <property type="entry name" value="MFS_Sugar_Transporters"/>
</dbReference>
<organism evidence="11 12">
    <name type="scientific">Rhizodiscina lignyota</name>
    <dbReference type="NCBI Taxonomy" id="1504668"/>
    <lineage>
        <taxon>Eukaryota</taxon>
        <taxon>Fungi</taxon>
        <taxon>Dikarya</taxon>
        <taxon>Ascomycota</taxon>
        <taxon>Pezizomycotina</taxon>
        <taxon>Dothideomycetes</taxon>
        <taxon>Pleosporomycetidae</taxon>
        <taxon>Aulographales</taxon>
        <taxon>Rhizodiscinaceae</taxon>
        <taxon>Rhizodiscina</taxon>
    </lineage>
</organism>
<feature type="transmembrane region" description="Helical" evidence="9">
    <location>
        <begin position="335"/>
        <end position="353"/>
    </location>
</feature>
<reference evidence="11" key="1">
    <citation type="journal article" date="2020" name="Stud. Mycol.">
        <title>101 Dothideomycetes genomes: a test case for predicting lifestyles and emergence of pathogens.</title>
        <authorList>
            <person name="Haridas S."/>
            <person name="Albert R."/>
            <person name="Binder M."/>
            <person name="Bloem J."/>
            <person name="Labutti K."/>
            <person name="Salamov A."/>
            <person name="Andreopoulos B."/>
            <person name="Baker S."/>
            <person name="Barry K."/>
            <person name="Bills G."/>
            <person name="Bluhm B."/>
            <person name="Cannon C."/>
            <person name="Castanera R."/>
            <person name="Culley D."/>
            <person name="Daum C."/>
            <person name="Ezra D."/>
            <person name="Gonzalez J."/>
            <person name="Henrissat B."/>
            <person name="Kuo A."/>
            <person name="Liang C."/>
            <person name="Lipzen A."/>
            <person name="Lutzoni F."/>
            <person name="Magnuson J."/>
            <person name="Mondo S."/>
            <person name="Nolan M."/>
            <person name="Ohm R."/>
            <person name="Pangilinan J."/>
            <person name="Park H.-J."/>
            <person name="Ramirez L."/>
            <person name="Alfaro M."/>
            <person name="Sun H."/>
            <person name="Tritt A."/>
            <person name="Yoshinaga Y."/>
            <person name="Zwiers L.-H."/>
            <person name="Turgeon B."/>
            <person name="Goodwin S."/>
            <person name="Spatafora J."/>
            <person name="Crous P."/>
            <person name="Grigoriev I."/>
        </authorList>
    </citation>
    <scope>NUCLEOTIDE SEQUENCE</scope>
    <source>
        <strain evidence="11">CBS 133067</strain>
    </source>
</reference>
<dbReference type="GO" id="GO:0005351">
    <property type="term" value="F:carbohydrate:proton symporter activity"/>
    <property type="evidence" value="ECO:0007669"/>
    <property type="project" value="TreeGrafter"/>
</dbReference>
<evidence type="ECO:0000256" key="8">
    <source>
        <dbReference type="SAM" id="MobiDB-lite"/>
    </source>
</evidence>
<sequence>MFLEKLEGVKLTVAITFACGTGFLLFGYDQGVFGGILTNAAFLGTFKNPNATIQGQIVSTYDIGCILGAILSIFVGDKYGRRRCIMLGCSILIVGGALQSASSWLGMIIPARIIAGLGNGLNTAQIPIWQAETSKAHQRGMLICIQLALVISGIVITEWMNFGFTYTTGPVTWRFPLAFQCFFALLTIFLVKFLPESPRWMALKDRVPEAQAIIARLEGKPADHPDVLAEIDSIVTTVQREAGMRRAGFREFFAGGKQQTFRRLCLGAGASIFQQMGGINVVVYYLPIVLTQSFGFSNRLSLILSAVDSMSLVFWGVVAGFLVERVGRKKLMLQAAIMDSICFACAAAGLGVGNKAGNTAAVVFIFLYYVFYGMGLMAIPFMYPSEINSQHMRNVGSAVAMVTNWLFVYVVVLVTPTGIKNLGWRFYIIFAVMNAAWIPFIIYFYVETKGLSLEEVDRVFELKYGREDGRKISYDEAIEQVKFERTLHRTEKDAERGLGSSEKLEEVPVTVEEAEN</sequence>
<evidence type="ECO:0000256" key="7">
    <source>
        <dbReference type="RuleBase" id="RU003346"/>
    </source>
</evidence>
<feature type="transmembrane region" description="Helical" evidence="9">
    <location>
        <begin position="141"/>
        <end position="161"/>
    </location>
</feature>
<proteinExistence type="inferred from homology"/>
<keyword evidence="6 9" id="KW-0472">Membrane</keyword>
<feature type="domain" description="Major facilitator superfamily (MFS) profile" evidence="10">
    <location>
        <begin position="15"/>
        <end position="449"/>
    </location>
</feature>
<keyword evidence="3 7" id="KW-0813">Transport</keyword>
<dbReference type="SUPFAM" id="SSF103473">
    <property type="entry name" value="MFS general substrate transporter"/>
    <property type="match status" value="1"/>
</dbReference>
<dbReference type="InterPro" id="IPR020846">
    <property type="entry name" value="MFS_dom"/>
</dbReference>
<evidence type="ECO:0000256" key="6">
    <source>
        <dbReference type="ARBA" id="ARBA00023136"/>
    </source>
</evidence>
<feature type="region of interest" description="Disordered" evidence="8">
    <location>
        <begin position="491"/>
        <end position="516"/>
    </location>
</feature>
<dbReference type="EMBL" id="ML978125">
    <property type="protein sequence ID" value="KAF2099916.1"/>
    <property type="molecule type" value="Genomic_DNA"/>
</dbReference>
<dbReference type="InterPro" id="IPR005829">
    <property type="entry name" value="Sugar_transporter_CS"/>
</dbReference>
<evidence type="ECO:0000256" key="4">
    <source>
        <dbReference type="ARBA" id="ARBA00022692"/>
    </source>
</evidence>
<accession>A0A9P4IKP0</accession>
<dbReference type="Proteomes" id="UP000799772">
    <property type="component" value="Unassembled WGS sequence"/>
</dbReference>
<feature type="transmembrane region" description="Helical" evidence="9">
    <location>
        <begin position="395"/>
        <end position="414"/>
    </location>
</feature>
<dbReference type="AlphaFoldDB" id="A0A9P4IKP0"/>
<keyword evidence="4 9" id="KW-0812">Transmembrane</keyword>
<comment type="similarity">
    <text evidence="2 7">Belongs to the major facilitator superfamily. Sugar transporter (TC 2.A.1.1) family.</text>
</comment>
<dbReference type="InterPro" id="IPR005828">
    <property type="entry name" value="MFS_sugar_transport-like"/>
</dbReference>
<dbReference type="PANTHER" id="PTHR48022:SF28">
    <property type="entry name" value="MAJOR FACILITATOR SUPERFAMILY (MFS) PROFILE DOMAIN-CONTAINING PROTEIN-RELATED"/>
    <property type="match status" value="1"/>
</dbReference>
<evidence type="ECO:0000256" key="9">
    <source>
        <dbReference type="SAM" id="Phobius"/>
    </source>
</evidence>
<dbReference type="Pfam" id="PF00083">
    <property type="entry name" value="Sugar_tr"/>
    <property type="match status" value="1"/>
</dbReference>
<dbReference type="OrthoDB" id="6133115at2759"/>
<dbReference type="FunFam" id="1.20.1250.20:FF:000134">
    <property type="entry name" value="MFS sugar transporter protein"/>
    <property type="match status" value="1"/>
</dbReference>
<keyword evidence="5 9" id="KW-1133">Transmembrane helix</keyword>
<feature type="transmembrane region" description="Helical" evidence="9">
    <location>
        <begin position="300"/>
        <end position="323"/>
    </location>
</feature>
<evidence type="ECO:0000256" key="1">
    <source>
        <dbReference type="ARBA" id="ARBA00004141"/>
    </source>
</evidence>
<evidence type="ECO:0000313" key="12">
    <source>
        <dbReference type="Proteomes" id="UP000799772"/>
    </source>
</evidence>
<feature type="transmembrane region" description="Helical" evidence="9">
    <location>
        <begin position="264"/>
        <end position="288"/>
    </location>
</feature>
<feature type="transmembrane region" description="Helical" evidence="9">
    <location>
        <begin position="58"/>
        <end position="77"/>
    </location>
</feature>
<feature type="compositionally biased region" description="Basic and acidic residues" evidence="8">
    <location>
        <begin position="491"/>
        <end position="506"/>
    </location>
</feature>
<dbReference type="Gene3D" id="1.20.1250.20">
    <property type="entry name" value="MFS general substrate transporter like domains"/>
    <property type="match status" value="1"/>
</dbReference>
<dbReference type="PANTHER" id="PTHR48022">
    <property type="entry name" value="PLASTIDIC GLUCOSE TRANSPORTER 4"/>
    <property type="match status" value="1"/>
</dbReference>
<evidence type="ECO:0000256" key="3">
    <source>
        <dbReference type="ARBA" id="ARBA00022448"/>
    </source>
</evidence>
<keyword evidence="12" id="KW-1185">Reference proteome</keyword>
<dbReference type="GO" id="GO:0016020">
    <property type="term" value="C:membrane"/>
    <property type="evidence" value="ECO:0007669"/>
    <property type="project" value="UniProtKB-SubCell"/>
</dbReference>